<comment type="function">
    <text evidence="6">Component of the Dom34-Hbs1 complex, a complex that recognizes stalled ribosomes and triggers the No-Go Decay (NGD) pathway (PubMed:20890290). In the Dom34-Hbs1 complex, dom34 recognizes ribosomes stalled at the 3' end of an mRNA and engages stalled ribosomes by destabilizing mRNA in the mRNA channel. Following ribosome-binding, the Dom34-Hbs1 complex promotes the disassembly of stalled ribosomes, followed by degradation of damaged mRNAs as part of the NGD pathway.</text>
</comment>
<feature type="region of interest" description="Disordered" evidence="7">
    <location>
        <begin position="43"/>
        <end position="69"/>
    </location>
</feature>
<dbReference type="Gene3D" id="2.30.30.870">
    <property type="entry name" value="Pelota, domain A"/>
    <property type="match status" value="1"/>
</dbReference>
<dbReference type="SUPFAM" id="SSF55315">
    <property type="entry name" value="L30e-like"/>
    <property type="match status" value="1"/>
</dbReference>
<dbReference type="InterPro" id="IPR038069">
    <property type="entry name" value="Pelota/DOM34_N"/>
</dbReference>
<dbReference type="SUPFAM" id="SSF159065">
    <property type="entry name" value="Dom34/Pelota N-terminal domain-like"/>
    <property type="match status" value="1"/>
</dbReference>
<dbReference type="InterPro" id="IPR005140">
    <property type="entry name" value="eRF1_Pelota-like_N"/>
</dbReference>
<evidence type="ECO:0000256" key="4">
    <source>
        <dbReference type="ARBA" id="ARBA00022490"/>
    </source>
</evidence>
<keyword evidence="5 6" id="KW-0479">Metal-binding</keyword>
<dbReference type="InterPro" id="IPR042226">
    <property type="entry name" value="eFR1_2_sf"/>
</dbReference>
<proteinExistence type="inferred from homology"/>
<dbReference type="PANTHER" id="PTHR10853:SF0">
    <property type="entry name" value="PROTEIN PELOTA HOMOLOG"/>
    <property type="match status" value="1"/>
</dbReference>
<evidence type="ECO:0000256" key="5">
    <source>
        <dbReference type="ARBA" id="ARBA00022723"/>
    </source>
</evidence>
<dbReference type="Pfam" id="PF26356">
    <property type="entry name" value="Pelota_N"/>
    <property type="match status" value="1"/>
</dbReference>
<sequence length="393" mass="44123">MKLLKQTFEKDKSGSTVLIPQDREDLWQLYNLIQKGDDVKLSTHRNVKKTTGGSGAAPSSGKDKGKTERKPLTLKINVENIDYTPSDEVLRIRGKTVEPNEYVPMQSYHTAEIQLSKQFTLYKPDWDEISYGIIVKACSIEEKAEIGAVVLEEGVAHICLITDNMTVLRNKIEKSIPKKRRGEGGGGNHDKALEKFYDMTSSTMLRNFDLTRLKAIILASPGFTANALYKHVLTQATRDDNKVVFQNKSKFIVVHSSTGYLQGLEEALKDPSIQSQLRDTQFAQEALIFEEFQHVLNADDDKAWYGPTEAAKAVELGAVKYLMITDTLFRSDDISVRKHYIKMSEDVKQNGGQVLIFSSLHESGEQLNQLTGVAVLLNYPVADLDEDEDDDDE</sequence>
<gene>
    <name evidence="9" type="primary">DOM34</name>
    <name evidence="9" type="ORF">CAAN4_C01266</name>
</gene>
<evidence type="ECO:0000256" key="2">
    <source>
        <dbReference type="ARBA" id="ARBA00004496"/>
    </source>
</evidence>
<dbReference type="InterPro" id="IPR005141">
    <property type="entry name" value="eRF1_2"/>
</dbReference>
<dbReference type="Pfam" id="PF03465">
    <property type="entry name" value="eRF1_3"/>
    <property type="match status" value="1"/>
</dbReference>
<dbReference type="NCBIfam" id="TIGR00111">
    <property type="entry name" value="pelota"/>
    <property type="match status" value="1"/>
</dbReference>
<dbReference type="EMBL" id="OZ004255">
    <property type="protein sequence ID" value="CAK7899128.1"/>
    <property type="molecule type" value="Genomic_DNA"/>
</dbReference>
<evidence type="ECO:0000259" key="8">
    <source>
        <dbReference type="SMART" id="SM01194"/>
    </source>
</evidence>
<accession>A0ABP0EA82</accession>
<dbReference type="Pfam" id="PF03464">
    <property type="entry name" value="eRF1_2"/>
    <property type="match status" value="1"/>
</dbReference>
<evidence type="ECO:0000313" key="10">
    <source>
        <dbReference type="Proteomes" id="UP001497600"/>
    </source>
</evidence>
<name>A0ABP0EA82_9ASCO</name>
<comment type="cofactor">
    <cofactor evidence="1 6">
        <name>a divalent metal cation</name>
        <dbReference type="ChEBI" id="CHEBI:60240"/>
    </cofactor>
</comment>
<dbReference type="InterPro" id="IPR005142">
    <property type="entry name" value="eRF1_3"/>
</dbReference>
<evidence type="ECO:0000256" key="1">
    <source>
        <dbReference type="ARBA" id="ARBA00001968"/>
    </source>
</evidence>
<keyword evidence="4 6" id="KW-0963">Cytoplasm</keyword>
<dbReference type="InterPro" id="IPR029064">
    <property type="entry name" value="Ribosomal_eL30-like_sf"/>
</dbReference>
<keyword evidence="10" id="KW-1185">Reference proteome</keyword>
<dbReference type="Gene3D" id="3.30.420.60">
    <property type="entry name" value="eRF1 domain 2"/>
    <property type="match status" value="1"/>
</dbReference>
<dbReference type="InterPro" id="IPR058547">
    <property type="entry name" value="Pelota_N"/>
</dbReference>
<organism evidence="9 10">
    <name type="scientific">[Candida] anglica</name>
    <dbReference type="NCBI Taxonomy" id="148631"/>
    <lineage>
        <taxon>Eukaryota</taxon>
        <taxon>Fungi</taxon>
        <taxon>Dikarya</taxon>
        <taxon>Ascomycota</taxon>
        <taxon>Saccharomycotina</taxon>
        <taxon>Pichiomycetes</taxon>
        <taxon>Debaryomycetaceae</taxon>
        <taxon>Kurtzmaniella</taxon>
    </lineage>
</organism>
<feature type="domain" description="eRF1/Pelota-like N-terminal" evidence="8">
    <location>
        <begin position="1"/>
        <end position="139"/>
    </location>
</feature>
<dbReference type="SMART" id="SM01194">
    <property type="entry name" value="eRF1_1"/>
    <property type="match status" value="1"/>
</dbReference>
<comment type="subcellular location">
    <subcellularLocation>
        <location evidence="2 6">Cytoplasm</location>
    </subcellularLocation>
</comment>
<evidence type="ECO:0000256" key="3">
    <source>
        <dbReference type="ARBA" id="ARBA00009504"/>
    </source>
</evidence>
<dbReference type="PANTHER" id="PTHR10853">
    <property type="entry name" value="PELOTA"/>
    <property type="match status" value="1"/>
</dbReference>
<dbReference type="InterPro" id="IPR004405">
    <property type="entry name" value="TF_pelota"/>
</dbReference>
<comment type="similarity">
    <text evidence="3 6">Belongs to the eukaryotic release factor 1 family. Pelota subfamily.</text>
</comment>
<dbReference type="Gene3D" id="3.30.1330.30">
    <property type="match status" value="1"/>
</dbReference>
<evidence type="ECO:0000256" key="7">
    <source>
        <dbReference type="SAM" id="MobiDB-lite"/>
    </source>
</evidence>
<protein>
    <recommendedName>
        <fullName evidence="6">Protein DOM34 homolog</fullName>
    </recommendedName>
</protein>
<dbReference type="Proteomes" id="UP001497600">
    <property type="component" value="Chromosome C"/>
</dbReference>
<evidence type="ECO:0000256" key="6">
    <source>
        <dbReference type="RuleBase" id="RU362019"/>
    </source>
</evidence>
<reference evidence="9 10" key="1">
    <citation type="submission" date="2024-01" db="EMBL/GenBank/DDBJ databases">
        <authorList>
            <consortium name="Genoscope - CEA"/>
            <person name="William W."/>
        </authorList>
    </citation>
    <scope>NUCLEOTIDE SEQUENCE [LARGE SCALE GENOMIC DNA]</scope>
    <source>
        <strain evidence="9 10">29B2s-10</strain>
    </source>
</reference>
<evidence type="ECO:0000313" key="9">
    <source>
        <dbReference type="EMBL" id="CAK7899128.1"/>
    </source>
</evidence>
<dbReference type="SUPFAM" id="SSF53137">
    <property type="entry name" value="Translational machinery components"/>
    <property type="match status" value="1"/>
</dbReference>